<evidence type="ECO:0000313" key="3">
    <source>
        <dbReference type="Proteomes" id="UP000655094"/>
    </source>
</evidence>
<feature type="region of interest" description="Disordered" evidence="1">
    <location>
        <begin position="1"/>
        <end position="22"/>
    </location>
</feature>
<evidence type="ECO:0000313" key="2">
    <source>
        <dbReference type="EMBL" id="GHK55669.1"/>
    </source>
</evidence>
<organism evidence="2 3">
    <name type="scientific">Klebsiella pneumoniae</name>
    <dbReference type="NCBI Taxonomy" id="573"/>
    <lineage>
        <taxon>Bacteria</taxon>
        <taxon>Pseudomonadati</taxon>
        <taxon>Pseudomonadota</taxon>
        <taxon>Gammaproteobacteria</taxon>
        <taxon>Enterobacterales</taxon>
        <taxon>Enterobacteriaceae</taxon>
        <taxon>Klebsiella/Raoultella group</taxon>
        <taxon>Klebsiella</taxon>
        <taxon>Klebsiella pneumoniae complex</taxon>
    </lineage>
</organism>
<accession>A0A919I0N6</accession>
<dbReference type="EMBL" id="BNFF01000001">
    <property type="protein sequence ID" value="GHK55669.1"/>
    <property type="molecule type" value="Genomic_DNA"/>
</dbReference>
<name>A0A919I0N6_KLEPN</name>
<protein>
    <submittedName>
        <fullName evidence="2">Uncharacterized protein</fullName>
    </submittedName>
</protein>
<evidence type="ECO:0000256" key="1">
    <source>
        <dbReference type="SAM" id="MobiDB-lite"/>
    </source>
</evidence>
<dbReference type="Proteomes" id="UP000655094">
    <property type="component" value="Unassembled WGS sequence"/>
</dbReference>
<comment type="caution">
    <text evidence="2">The sequence shown here is derived from an EMBL/GenBank/DDBJ whole genome shotgun (WGS) entry which is preliminary data.</text>
</comment>
<dbReference type="AlphaFoldDB" id="A0A919I0N6"/>
<reference evidence="2" key="1">
    <citation type="submission" date="2020-10" db="EMBL/GenBank/DDBJ databases">
        <title>Genome Sequence of ESBL Producing Zambian Clinical Strains.</title>
        <authorList>
            <person name="Shawa M."/>
            <person name="Furuta Y."/>
            <person name="Simbotwe M."/>
            <person name="Mulenga E."/>
            <person name="Mubanga M."/>
            <person name="Mulenga G."/>
            <person name="Kaile C."/>
            <person name="Zorigt T."/>
            <person name="Hang'ombe B."/>
            <person name="Higashi H."/>
        </authorList>
    </citation>
    <scope>NUCLEOTIDE SEQUENCE</scope>
    <source>
        <strain evidence="2">Zam_UTH_09</strain>
    </source>
</reference>
<gene>
    <name evidence="2" type="ORF">KPZU09_54050</name>
</gene>
<sequence>MAMPSTKPLNTSQNAEEAKPPKITSGGAIFAIIAAAKNSSAVINSGSSDVAQSTMVTPTINEGRNSGWVSQSDMPVSCRFFQQEYDDR</sequence>
<proteinExistence type="predicted"/>